<comment type="caution">
    <text evidence="5">The sequence shown here is derived from an EMBL/GenBank/DDBJ whole genome shotgun (WGS) entry which is preliminary data.</text>
</comment>
<dbReference type="PANTHER" id="PTHR11360">
    <property type="entry name" value="MONOCARBOXYLATE TRANSPORTER"/>
    <property type="match status" value="1"/>
</dbReference>
<protein>
    <submittedName>
        <fullName evidence="5">Uncharacterized protein</fullName>
    </submittedName>
</protein>
<dbReference type="EMBL" id="JAHCVI010000001">
    <property type="protein sequence ID" value="KAG7292200.1"/>
    <property type="molecule type" value="Genomic_DNA"/>
</dbReference>
<dbReference type="Proteomes" id="UP001197093">
    <property type="component" value="Unassembled WGS sequence"/>
</dbReference>
<keyword evidence="4" id="KW-0812">Transmembrane</keyword>
<dbReference type="GO" id="GO:0022857">
    <property type="term" value="F:transmembrane transporter activity"/>
    <property type="evidence" value="ECO:0007669"/>
    <property type="project" value="InterPro"/>
</dbReference>
<organism evidence="5 6">
    <name type="scientific">Staphylotrichum longicolle</name>
    <dbReference type="NCBI Taxonomy" id="669026"/>
    <lineage>
        <taxon>Eukaryota</taxon>
        <taxon>Fungi</taxon>
        <taxon>Dikarya</taxon>
        <taxon>Ascomycota</taxon>
        <taxon>Pezizomycotina</taxon>
        <taxon>Sordariomycetes</taxon>
        <taxon>Sordariomycetidae</taxon>
        <taxon>Sordariales</taxon>
        <taxon>Chaetomiaceae</taxon>
        <taxon>Staphylotrichum</taxon>
    </lineage>
</organism>
<dbReference type="Pfam" id="PF07690">
    <property type="entry name" value="MFS_1"/>
    <property type="match status" value="1"/>
</dbReference>
<evidence type="ECO:0000256" key="1">
    <source>
        <dbReference type="ARBA" id="ARBA00004141"/>
    </source>
</evidence>
<feature type="transmembrane region" description="Helical" evidence="4">
    <location>
        <begin position="153"/>
        <end position="174"/>
    </location>
</feature>
<dbReference type="InterPro" id="IPR011701">
    <property type="entry name" value="MFS"/>
</dbReference>
<feature type="transmembrane region" description="Helical" evidence="4">
    <location>
        <begin position="204"/>
        <end position="225"/>
    </location>
</feature>
<dbReference type="GO" id="GO:0016020">
    <property type="term" value="C:membrane"/>
    <property type="evidence" value="ECO:0007669"/>
    <property type="project" value="UniProtKB-SubCell"/>
</dbReference>
<name>A0AAD4I3F3_9PEZI</name>
<feature type="transmembrane region" description="Helical" evidence="4">
    <location>
        <begin position="286"/>
        <end position="305"/>
    </location>
</feature>
<dbReference type="SUPFAM" id="SSF103473">
    <property type="entry name" value="MFS general substrate transporter"/>
    <property type="match status" value="2"/>
</dbReference>
<evidence type="ECO:0000313" key="5">
    <source>
        <dbReference type="EMBL" id="KAG7292200.1"/>
    </source>
</evidence>
<feature type="transmembrane region" description="Helical" evidence="4">
    <location>
        <begin position="345"/>
        <end position="367"/>
    </location>
</feature>
<evidence type="ECO:0000313" key="6">
    <source>
        <dbReference type="Proteomes" id="UP001197093"/>
    </source>
</evidence>
<gene>
    <name evidence="5" type="ORF">NEMBOFW57_002235</name>
</gene>
<dbReference type="PANTHER" id="PTHR11360:SF230">
    <property type="entry name" value="MONOCARBOXYLATE TRANSPORTER, PUTATIVE (AFU_ORTHOLOGUE AFUA_2G12790)-RELATED"/>
    <property type="match status" value="1"/>
</dbReference>
<sequence>MVVGPRPGTSSTADKTVKDQSETDATTTITPSSSCSLPTKWRPWKVALGCFLLTVPTYGLLSAIGLFQTYWRAGLLAGRSEADVAWLTSLFGFLDCLFAAPAGYLFDRARTVSSANGSRKRKGLRRDASRWAPLGGIFFSLVLQSLFDRFSWRTAALILTGIMAALLVLGVMLVETNTTRQETAGEENPEPPARVSDVLKSSKFWLISYALFAYELVLFIQWGSIPSYAVAANVGDKQFYLMMSYNVQVPLSQSKFFSPPKLNICSGAILGRTIPPWLSDRVMGPLNATIMMNIFTLFVVLAIWLPLGGLSVAALFVVVVLMGIGTGSFVPLGAVILERYHSEGLLAFLAAVLFSGMISATALRWLFHGRQWVWRVRV</sequence>
<keyword evidence="6" id="KW-1185">Reference proteome</keyword>
<evidence type="ECO:0000256" key="2">
    <source>
        <dbReference type="ARBA" id="ARBA00006727"/>
    </source>
</evidence>
<dbReference type="AlphaFoldDB" id="A0AAD4I3F3"/>
<comment type="subcellular location">
    <subcellularLocation>
        <location evidence="1">Membrane</location>
        <topology evidence="1">Multi-pass membrane protein</topology>
    </subcellularLocation>
</comment>
<dbReference type="InterPro" id="IPR050327">
    <property type="entry name" value="Proton-linked_MCT"/>
</dbReference>
<feature type="transmembrane region" description="Helical" evidence="4">
    <location>
        <begin position="128"/>
        <end position="147"/>
    </location>
</feature>
<evidence type="ECO:0000256" key="3">
    <source>
        <dbReference type="SAM" id="MobiDB-lite"/>
    </source>
</evidence>
<reference evidence="5" key="1">
    <citation type="submission" date="2023-02" db="EMBL/GenBank/DDBJ databases">
        <authorList>
            <person name="Palmer J.M."/>
        </authorList>
    </citation>
    <scope>NUCLEOTIDE SEQUENCE</scope>
    <source>
        <strain evidence="5">FW57</strain>
    </source>
</reference>
<proteinExistence type="inferred from homology"/>
<feature type="transmembrane region" description="Helical" evidence="4">
    <location>
        <begin position="84"/>
        <end position="107"/>
    </location>
</feature>
<comment type="similarity">
    <text evidence="2">Belongs to the major facilitator superfamily. Monocarboxylate porter (TC 2.A.1.13) family.</text>
</comment>
<dbReference type="InterPro" id="IPR036259">
    <property type="entry name" value="MFS_trans_sf"/>
</dbReference>
<accession>A0AAD4I3F3</accession>
<feature type="region of interest" description="Disordered" evidence="3">
    <location>
        <begin position="1"/>
        <end position="30"/>
    </location>
</feature>
<keyword evidence="4" id="KW-1133">Transmembrane helix</keyword>
<feature type="transmembrane region" description="Helical" evidence="4">
    <location>
        <begin position="46"/>
        <end position="64"/>
    </location>
</feature>
<feature type="transmembrane region" description="Helical" evidence="4">
    <location>
        <begin position="312"/>
        <end position="333"/>
    </location>
</feature>
<dbReference type="Gene3D" id="1.20.1250.20">
    <property type="entry name" value="MFS general substrate transporter like domains"/>
    <property type="match status" value="1"/>
</dbReference>
<keyword evidence="4" id="KW-0472">Membrane</keyword>
<evidence type="ECO:0000256" key="4">
    <source>
        <dbReference type="SAM" id="Phobius"/>
    </source>
</evidence>